<evidence type="ECO:0000313" key="3">
    <source>
        <dbReference type="Proteomes" id="UP000189229"/>
    </source>
</evidence>
<protein>
    <submittedName>
        <fullName evidence="2">Putative membrane protein</fullName>
    </submittedName>
</protein>
<comment type="caution">
    <text evidence="2">The sequence shown here is derived from an EMBL/GenBank/DDBJ whole genome shotgun (WGS) entry which is preliminary data.</text>
</comment>
<proteinExistence type="predicted"/>
<reference evidence="2 3" key="1">
    <citation type="submission" date="2017-02" db="EMBL/GenBank/DDBJ databases">
        <title>Complete genome sequences of Mycobacterium kansasii strains isolated from rhesus macaques.</title>
        <authorList>
            <person name="Panda A."/>
            <person name="Nagaraj S."/>
            <person name="Zhao X."/>
            <person name="Tettelin H."/>
            <person name="Detolla L.J."/>
        </authorList>
    </citation>
    <scope>NUCLEOTIDE SEQUENCE [LARGE SCALE GENOMIC DNA]</scope>
    <source>
        <strain evidence="2 3">11-3813</strain>
    </source>
</reference>
<keyword evidence="1" id="KW-0812">Transmembrane</keyword>
<dbReference type="EMBL" id="MVBM01000007">
    <property type="protein sequence ID" value="OOK69216.1"/>
    <property type="molecule type" value="Genomic_DNA"/>
</dbReference>
<sequence>MTTTCERKPWWRHLISILIAPVTMTLVIPALIVVGLGVRAPDLQSPVAAGLATVGVLLIAVGIGLVVWTVALFDRVGNTLGGR</sequence>
<accession>A0A1V3WRV2</accession>
<feature type="transmembrane region" description="Helical" evidence="1">
    <location>
        <begin position="14"/>
        <end position="36"/>
    </location>
</feature>
<keyword evidence="1" id="KW-0472">Membrane</keyword>
<gene>
    <name evidence="2" type="ORF">BZL30_6846</name>
</gene>
<keyword evidence="1" id="KW-1133">Transmembrane helix</keyword>
<organism evidence="2 3">
    <name type="scientific">Mycobacterium kansasii</name>
    <dbReference type="NCBI Taxonomy" id="1768"/>
    <lineage>
        <taxon>Bacteria</taxon>
        <taxon>Bacillati</taxon>
        <taxon>Actinomycetota</taxon>
        <taxon>Actinomycetes</taxon>
        <taxon>Mycobacteriales</taxon>
        <taxon>Mycobacteriaceae</taxon>
        <taxon>Mycobacterium</taxon>
    </lineage>
</organism>
<dbReference type="Proteomes" id="UP000189229">
    <property type="component" value="Unassembled WGS sequence"/>
</dbReference>
<evidence type="ECO:0000256" key="1">
    <source>
        <dbReference type="SAM" id="Phobius"/>
    </source>
</evidence>
<name>A0A1V3WRV2_MYCKA</name>
<feature type="transmembrane region" description="Helical" evidence="1">
    <location>
        <begin position="48"/>
        <end position="73"/>
    </location>
</feature>
<evidence type="ECO:0000313" key="2">
    <source>
        <dbReference type="EMBL" id="OOK69216.1"/>
    </source>
</evidence>
<dbReference type="AlphaFoldDB" id="A0A1V3WRV2"/>